<dbReference type="Pfam" id="PF14237">
    <property type="entry name" value="GYF_2"/>
    <property type="match status" value="1"/>
</dbReference>
<dbReference type="InterPro" id="IPR025640">
    <property type="entry name" value="GYF_2"/>
</dbReference>
<keyword evidence="5" id="KW-1185">Reference proteome</keyword>
<evidence type="ECO:0000313" key="5">
    <source>
        <dbReference type="Proteomes" id="UP001201873"/>
    </source>
</evidence>
<dbReference type="SUPFAM" id="SSF117892">
    <property type="entry name" value="Band 7/SPFH domain"/>
    <property type="match status" value="1"/>
</dbReference>
<dbReference type="PANTHER" id="PTHR37826:SF2">
    <property type="entry name" value="ZINC-RIBBON DOMAIN-CONTAINING PROTEIN"/>
    <property type="match status" value="1"/>
</dbReference>
<dbReference type="Gene3D" id="3.30.479.30">
    <property type="entry name" value="Band 7 domain"/>
    <property type="match status" value="1"/>
</dbReference>
<feature type="region of interest" description="Disordered" evidence="1">
    <location>
        <begin position="328"/>
        <end position="369"/>
    </location>
</feature>
<name>A0ABT0JZQ3_9ACTN</name>
<feature type="domain" description="GYF" evidence="3">
    <location>
        <begin position="371"/>
        <end position="419"/>
    </location>
</feature>
<evidence type="ECO:0000313" key="4">
    <source>
        <dbReference type="EMBL" id="MCK9877018.1"/>
    </source>
</evidence>
<dbReference type="PANTHER" id="PTHR37826">
    <property type="entry name" value="FLOTILLIN BAND_7_5 DOMAIN PROTEIN"/>
    <property type="match status" value="1"/>
</dbReference>
<dbReference type="Pfam" id="PF13421">
    <property type="entry name" value="Band_7_1"/>
    <property type="match status" value="1"/>
</dbReference>
<accession>A0ABT0JZQ3</accession>
<dbReference type="InterPro" id="IPR033880">
    <property type="entry name" value="SPFH_YdjI"/>
</dbReference>
<organism evidence="4 5">
    <name type="scientific">Frankia umida</name>
    <dbReference type="NCBI Taxonomy" id="573489"/>
    <lineage>
        <taxon>Bacteria</taxon>
        <taxon>Bacillati</taxon>
        <taxon>Actinomycetota</taxon>
        <taxon>Actinomycetes</taxon>
        <taxon>Frankiales</taxon>
        <taxon>Frankiaceae</taxon>
        <taxon>Frankia</taxon>
    </lineage>
</organism>
<evidence type="ECO:0000256" key="1">
    <source>
        <dbReference type="SAM" id="MobiDB-lite"/>
    </source>
</evidence>
<sequence length="435" mass="46493">MERQPGWTVAWLDGGLAGRWPGWNGSLDGAGRCGRRIMGVRWGDGEATVRVGIFDRIRGEFIDIIEWTDDSRDTIVWRFPRYENEIKMGAKLTVRESQAAVFVNEGQVADSFTPGMYTLKTQNMPILSTLKGWKYGFDSPFKAEVYFVSTRQFTELKWGTQNPVIVRDREFGMVRLRAFGAFAMRVVDPPALLRELAGTDPQFRTEEVAEYLRQLIVGRLGTALATAGVPMLDLATQQGTIGDALAAALTRELAPVGLAIPTFVIENISLPPEVEAAIDRRSQMGIVGNLDQYTQFQTAQAIEAAARNQGGAGEGLGIGLGMALGQRAAGATGGAGPAGGQPPAAPQPQGQPPAPPAGPPGPPPLPTAEQWFVGVNGQQLGPFDRAQLAARVAGGEVRPDTLVWKAGMAQWAPAGQVAEVAPLLANVPPPLPPRS</sequence>
<evidence type="ECO:0000259" key="3">
    <source>
        <dbReference type="Pfam" id="PF14237"/>
    </source>
</evidence>
<dbReference type="CDD" id="cd03408">
    <property type="entry name" value="SPFH_like_u1"/>
    <property type="match status" value="1"/>
</dbReference>
<reference evidence="4 5" key="1">
    <citation type="submission" date="2022-04" db="EMBL/GenBank/DDBJ databases">
        <title>Genome diversity in the genus Frankia.</title>
        <authorList>
            <person name="Carlos-Shanley C."/>
            <person name="Hahn D."/>
        </authorList>
    </citation>
    <scope>NUCLEOTIDE SEQUENCE [LARGE SCALE GENOMIC DNA]</scope>
    <source>
        <strain evidence="4 5">Ag45/Mut15</strain>
    </source>
</reference>
<evidence type="ECO:0000259" key="2">
    <source>
        <dbReference type="Pfam" id="PF13421"/>
    </source>
</evidence>
<proteinExistence type="predicted"/>
<dbReference type="EMBL" id="JALKFT010000013">
    <property type="protein sequence ID" value="MCK9877018.1"/>
    <property type="molecule type" value="Genomic_DNA"/>
</dbReference>
<comment type="caution">
    <text evidence="4">The sequence shown here is derived from an EMBL/GenBank/DDBJ whole genome shotgun (WGS) entry which is preliminary data.</text>
</comment>
<dbReference type="InterPro" id="IPR036013">
    <property type="entry name" value="Band_7/SPFH_dom_sf"/>
</dbReference>
<feature type="compositionally biased region" description="Pro residues" evidence="1">
    <location>
        <begin position="343"/>
        <end position="366"/>
    </location>
</feature>
<gene>
    <name evidence="4" type="ORF">MXD59_14760</name>
</gene>
<protein>
    <submittedName>
        <fullName evidence="4">SPFH domain-containing protein</fullName>
    </submittedName>
</protein>
<dbReference type="Proteomes" id="UP001201873">
    <property type="component" value="Unassembled WGS sequence"/>
</dbReference>
<feature type="domain" description="SPFH" evidence="2">
    <location>
        <begin position="76"/>
        <end position="286"/>
    </location>
</feature>